<dbReference type="InterPro" id="IPR036179">
    <property type="entry name" value="Ig-like_dom_sf"/>
</dbReference>
<dbReference type="PANTHER" id="PTHR45080">
    <property type="entry name" value="CONTACTIN 5"/>
    <property type="match status" value="1"/>
</dbReference>
<evidence type="ECO:0000256" key="3">
    <source>
        <dbReference type="ARBA" id="ARBA00023319"/>
    </source>
</evidence>
<organism evidence="6 7">
    <name type="scientific">Galendromus occidentalis</name>
    <name type="common">western predatory mite</name>
    <dbReference type="NCBI Taxonomy" id="34638"/>
    <lineage>
        <taxon>Eukaryota</taxon>
        <taxon>Metazoa</taxon>
        <taxon>Ecdysozoa</taxon>
        <taxon>Arthropoda</taxon>
        <taxon>Chelicerata</taxon>
        <taxon>Arachnida</taxon>
        <taxon>Acari</taxon>
        <taxon>Parasitiformes</taxon>
        <taxon>Mesostigmata</taxon>
        <taxon>Gamasina</taxon>
        <taxon>Phytoseioidea</taxon>
        <taxon>Phytoseiidae</taxon>
        <taxon>Typhlodrominae</taxon>
        <taxon>Galendromus</taxon>
    </lineage>
</organism>
<evidence type="ECO:0000259" key="5">
    <source>
        <dbReference type="PROSITE" id="PS50835"/>
    </source>
</evidence>
<dbReference type="SUPFAM" id="SSF48726">
    <property type="entry name" value="Immunoglobulin"/>
    <property type="match status" value="3"/>
</dbReference>
<keyword evidence="2" id="KW-1015">Disulfide bond</keyword>
<evidence type="ECO:0000313" key="6">
    <source>
        <dbReference type="Proteomes" id="UP000694867"/>
    </source>
</evidence>
<keyword evidence="3" id="KW-0393">Immunoglobulin domain</keyword>
<dbReference type="Gene3D" id="2.60.40.10">
    <property type="entry name" value="Immunoglobulins"/>
    <property type="match status" value="3"/>
</dbReference>
<feature type="domain" description="Ig-like" evidence="5">
    <location>
        <begin position="46"/>
        <end position="119"/>
    </location>
</feature>
<dbReference type="CDD" id="cd00096">
    <property type="entry name" value="Ig"/>
    <property type="match status" value="1"/>
</dbReference>
<evidence type="ECO:0000313" key="7">
    <source>
        <dbReference type="RefSeq" id="XP_003746756.1"/>
    </source>
</evidence>
<evidence type="ECO:0000256" key="2">
    <source>
        <dbReference type="ARBA" id="ARBA00023157"/>
    </source>
</evidence>
<dbReference type="SMART" id="SM00408">
    <property type="entry name" value="IGc2"/>
    <property type="match status" value="2"/>
</dbReference>
<dbReference type="PANTHER" id="PTHR45080:SF8">
    <property type="entry name" value="IG-LIKE DOMAIN-CONTAINING PROTEIN"/>
    <property type="match status" value="1"/>
</dbReference>
<dbReference type="InterPro" id="IPR013098">
    <property type="entry name" value="Ig_I-set"/>
</dbReference>
<gene>
    <name evidence="7" type="primary">LOC100900280</name>
</gene>
<dbReference type="GO" id="GO:0030424">
    <property type="term" value="C:axon"/>
    <property type="evidence" value="ECO:0007669"/>
    <property type="project" value="TreeGrafter"/>
</dbReference>
<dbReference type="InterPro" id="IPR007110">
    <property type="entry name" value="Ig-like_dom"/>
</dbReference>
<dbReference type="Proteomes" id="UP000694867">
    <property type="component" value="Unplaced"/>
</dbReference>
<dbReference type="Pfam" id="PF00047">
    <property type="entry name" value="ig"/>
    <property type="match status" value="1"/>
</dbReference>
<feature type="domain" description="Ig-like" evidence="5">
    <location>
        <begin position="217"/>
        <end position="308"/>
    </location>
</feature>
<dbReference type="InterPro" id="IPR003599">
    <property type="entry name" value="Ig_sub"/>
</dbReference>
<name>A0AAJ6VZ90_9ACAR</name>
<dbReference type="GO" id="GO:0005886">
    <property type="term" value="C:plasma membrane"/>
    <property type="evidence" value="ECO:0007669"/>
    <property type="project" value="TreeGrafter"/>
</dbReference>
<dbReference type="InterPro" id="IPR050958">
    <property type="entry name" value="Cell_Adh-Cytoskel_Orgn"/>
</dbReference>
<dbReference type="SMART" id="SM00409">
    <property type="entry name" value="IG"/>
    <property type="match status" value="3"/>
</dbReference>
<dbReference type="GO" id="GO:0008046">
    <property type="term" value="F:axon guidance receptor activity"/>
    <property type="evidence" value="ECO:0007669"/>
    <property type="project" value="TreeGrafter"/>
</dbReference>
<keyword evidence="6" id="KW-1185">Reference proteome</keyword>
<keyword evidence="1 4" id="KW-0732">Signal</keyword>
<dbReference type="GeneID" id="100900280"/>
<proteinExistence type="predicted"/>
<sequence>MVTVTVLLGFLAIGFASVVSAQESTNSSEADFHITSKPLTIEAKLGDRVTLPCEYKGRPDNTYRLWFHDQNVISVDEKIIHRKGDFELDGMNLVVIVSRPELADKYTCKFNDNLWSNVTHRILLLGPPTIDVDNKVIDVREGGSISFACTSSSAPAPKIEYTKVNGTDQDIIPYLKNNSIRINDAARKHAGTYRCTAQNGYKPDAVQDIVVKYEGRPDVNVAIQWHNLNSETEKSVELTCKAHSESPVKFQWRNAKVEDLKDNRHFTITTKADSSTLKISQITKDLFDTYFCVASNTYGKGTEDVEISSLPIRPIVTLEPTDVSSKITLTTVSPYRVRKFVLVLRNNVRGTKTIEFPLSENEIGDKDGNYTVTQTLTGLIPDVDYEGTVIAVTDKEESSAQGIFSFHTRAQTNASSASQLVGSLVLVIMAVALTKA</sequence>
<dbReference type="GO" id="GO:0007156">
    <property type="term" value="P:homophilic cell adhesion via plasma membrane adhesion molecules"/>
    <property type="evidence" value="ECO:0007669"/>
    <property type="project" value="TreeGrafter"/>
</dbReference>
<dbReference type="Pfam" id="PF13927">
    <property type="entry name" value="Ig_3"/>
    <property type="match status" value="1"/>
</dbReference>
<evidence type="ECO:0000256" key="1">
    <source>
        <dbReference type="ARBA" id="ARBA00022729"/>
    </source>
</evidence>
<dbReference type="Pfam" id="PF07679">
    <property type="entry name" value="I-set"/>
    <property type="match status" value="1"/>
</dbReference>
<dbReference type="InterPro" id="IPR013783">
    <property type="entry name" value="Ig-like_fold"/>
</dbReference>
<feature type="signal peptide" evidence="4">
    <location>
        <begin position="1"/>
        <end position="21"/>
    </location>
</feature>
<dbReference type="InterPro" id="IPR013151">
    <property type="entry name" value="Immunoglobulin_dom"/>
</dbReference>
<feature type="chain" id="PRO_5042543317" evidence="4">
    <location>
        <begin position="22"/>
        <end position="436"/>
    </location>
</feature>
<dbReference type="KEGG" id="goe:100900280"/>
<feature type="domain" description="Ig-like" evidence="5">
    <location>
        <begin position="128"/>
        <end position="212"/>
    </location>
</feature>
<dbReference type="InterPro" id="IPR003598">
    <property type="entry name" value="Ig_sub2"/>
</dbReference>
<dbReference type="RefSeq" id="XP_003746756.1">
    <property type="nucleotide sequence ID" value="XM_003746708.2"/>
</dbReference>
<accession>A0AAJ6VZ90</accession>
<evidence type="ECO:0000256" key="4">
    <source>
        <dbReference type="SAM" id="SignalP"/>
    </source>
</evidence>
<reference evidence="7" key="1">
    <citation type="submission" date="2025-08" db="UniProtKB">
        <authorList>
            <consortium name="RefSeq"/>
        </authorList>
    </citation>
    <scope>IDENTIFICATION</scope>
</reference>
<dbReference type="AlphaFoldDB" id="A0AAJ6VZ90"/>
<dbReference type="GO" id="GO:0050808">
    <property type="term" value="P:synapse organization"/>
    <property type="evidence" value="ECO:0007669"/>
    <property type="project" value="TreeGrafter"/>
</dbReference>
<dbReference type="PROSITE" id="PS50835">
    <property type="entry name" value="IG_LIKE"/>
    <property type="match status" value="3"/>
</dbReference>
<protein>
    <submittedName>
        <fullName evidence="7">Interference hedgehog</fullName>
    </submittedName>
</protein>
<dbReference type="GO" id="GO:0043025">
    <property type="term" value="C:neuronal cell body"/>
    <property type="evidence" value="ECO:0007669"/>
    <property type="project" value="TreeGrafter"/>
</dbReference>